<proteinExistence type="predicted"/>
<evidence type="ECO:0000313" key="1">
    <source>
        <dbReference type="EMBL" id="KAB7790561.1"/>
    </source>
</evidence>
<keyword evidence="2" id="KW-1185">Reference proteome</keyword>
<accession>A0A6I1GVS6</accession>
<evidence type="ECO:0000313" key="2">
    <source>
        <dbReference type="Proteomes" id="UP000441772"/>
    </source>
</evidence>
<gene>
    <name evidence="1" type="ORF">F7D09_0930</name>
</gene>
<dbReference type="EMBL" id="WBVT01000010">
    <property type="protein sequence ID" value="KAB7790561.1"/>
    <property type="molecule type" value="Genomic_DNA"/>
</dbReference>
<organism evidence="1 2">
    <name type="scientific">Bifidobacterium leontopitheci</name>
    <dbReference type="NCBI Taxonomy" id="2650774"/>
    <lineage>
        <taxon>Bacteria</taxon>
        <taxon>Bacillati</taxon>
        <taxon>Actinomycetota</taxon>
        <taxon>Actinomycetes</taxon>
        <taxon>Bifidobacteriales</taxon>
        <taxon>Bifidobacteriaceae</taxon>
        <taxon>Bifidobacterium</taxon>
    </lineage>
</organism>
<dbReference type="AlphaFoldDB" id="A0A6I1GVS6"/>
<dbReference type="Proteomes" id="UP000441772">
    <property type="component" value="Unassembled WGS sequence"/>
</dbReference>
<sequence>MNTPPIIHLAAPRTHATLCGLPVTRRQHATRHDLAGAWVSCPLCEAASILSDSRLGTWTQPDLQEAAS</sequence>
<protein>
    <submittedName>
        <fullName evidence="1">Uncharacterized protein</fullName>
    </submittedName>
</protein>
<name>A0A6I1GVS6_9BIFI</name>
<reference evidence="1 2" key="1">
    <citation type="submission" date="2019-09" db="EMBL/GenBank/DDBJ databases">
        <title>Characterization of the phylogenetic diversity of two novel species belonging to the genus Bifidobacterium: Bifidobacterium cebidarum sp. nov. and Bifidobacterium leontopitheci sp. nov.</title>
        <authorList>
            <person name="Lugli G.A."/>
            <person name="Duranti S."/>
            <person name="Milani C."/>
            <person name="Turroni F."/>
            <person name="Ventura M."/>
        </authorList>
    </citation>
    <scope>NUCLEOTIDE SEQUENCE [LARGE SCALE GENOMIC DNA]</scope>
    <source>
        <strain evidence="1 2">LMG 31471</strain>
    </source>
</reference>
<comment type="caution">
    <text evidence="1">The sequence shown here is derived from an EMBL/GenBank/DDBJ whole genome shotgun (WGS) entry which is preliminary data.</text>
</comment>
<dbReference type="RefSeq" id="WP_152234280.1">
    <property type="nucleotide sequence ID" value="NZ_JBHSKZ010000019.1"/>
</dbReference>